<sequence>MATRRPLHTTLGAASCVPSSFSSIPSFHPISFHQRNIRSTLAHFSSSPKFSVPLSPSEKPAETQSIPHSSSTSPDLFSAVNPLPSTRPAQLELPETSAKSNVLKYAYSQAKAYISFYKTGVKNVYHNYHAAVPIWKKLGFNGYLPTSLPPRALSGTTVFEQLVLQQGVTRAQFQLLRRSAYDVRRMLPFILILIVCGEFTPVIVLALGSRVTPLTCRVPKQLDKDRQKKLQRKNDALRVTASSKQWENPTALPKSIAAAVQHASSTDILRSCAMLGLSKSHRLPTFVPGFMEDLFVNWRYRPRLKRWLEYLAVDDALLREAGGVSDLIPEEVRIAVEERGGVDVGLDAATEDQRVKAMKKWLRKWIEDGEKV</sequence>
<dbReference type="EMBL" id="JALBCA010000046">
    <property type="protein sequence ID" value="KAI2386634.1"/>
    <property type="molecule type" value="Genomic_DNA"/>
</dbReference>
<organism evidence="1">
    <name type="scientific">Ophidiomyces ophidiicola</name>
    <dbReference type="NCBI Taxonomy" id="1387563"/>
    <lineage>
        <taxon>Eukaryota</taxon>
        <taxon>Fungi</taxon>
        <taxon>Dikarya</taxon>
        <taxon>Ascomycota</taxon>
        <taxon>Pezizomycotina</taxon>
        <taxon>Eurotiomycetes</taxon>
        <taxon>Eurotiomycetidae</taxon>
        <taxon>Onygenales</taxon>
        <taxon>Onygenaceae</taxon>
        <taxon>Ophidiomyces</taxon>
    </lineage>
</organism>
<gene>
    <name evidence="1" type="ORF">LOY88_003493</name>
</gene>
<evidence type="ECO:0000313" key="1">
    <source>
        <dbReference type="EMBL" id="KAI2386634.1"/>
    </source>
</evidence>
<proteinExistence type="predicted"/>
<name>A0ACB8UW67_9EURO</name>
<comment type="caution">
    <text evidence="1">The sequence shown here is derived from an EMBL/GenBank/DDBJ whole genome shotgun (WGS) entry which is preliminary data.</text>
</comment>
<accession>A0ACB8UW67</accession>
<protein>
    <submittedName>
        <fullName evidence="1">Uncharacterized protein</fullName>
    </submittedName>
</protein>
<reference evidence="1" key="1">
    <citation type="journal article" date="2022" name="bioRxiv">
        <title>Population genetic analysis of Ophidiomyces ophidiicola, the causative agent of snake fungal disease, indicates recent introductions to the USA.</title>
        <authorList>
            <person name="Ladner J.T."/>
            <person name="Palmer J.M."/>
            <person name="Ettinger C.L."/>
            <person name="Stajich J.E."/>
            <person name="Farrell T.M."/>
            <person name="Glorioso B.M."/>
            <person name="Lawson B."/>
            <person name="Price S.J."/>
            <person name="Stengle A.G."/>
            <person name="Grear D.A."/>
            <person name="Lorch J.M."/>
        </authorList>
    </citation>
    <scope>NUCLEOTIDE SEQUENCE</scope>
    <source>
        <strain evidence="1">NWHC 24266-5</strain>
    </source>
</reference>